<protein>
    <recommendedName>
        <fullName evidence="4">Lipoprotein</fullName>
    </recommendedName>
</protein>
<dbReference type="Proteomes" id="UP001139031">
    <property type="component" value="Unassembled WGS sequence"/>
</dbReference>
<dbReference type="EMBL" id="JAIRAU010000012">
    <property type="protein sequence ID" value="MBZ5710150.1"/>
    <property type="molecule type" value="Genomic_DNA"/>
</dbReference>
<comment type="caution">
    <text evidence="2">The sequence shown here is derived from an EMBL/GenBank/DDBJ whole genome shotgun (WGS) entry which is preliminary data.</text>
</comment>
<keyword evidence="1" id="KW-0732">Signal</keyword>
<dbReference type="RefSeq" id="WP_224191922.1">
    <property type="nucleotide sequence ID" value="NZ_JAIRAU010000012.1"/>
</dbReference>
<evidence type="ECO:0000256" key="1">
    <source>
        <dbReference type="SAM" id="SignalP"/>
    </source>
</evidence>
<feature type="signal peptide" evidence="1">
    <location>
        <begin position="1"/>
        <end position="22"/>
    </location>
</feature>
<accession>A0ABS7TPL0</accession>
<evidence type="ECO:0008006" key="4">
    <source>
        <dbReference type="Google" id="ProtNLM"/>
    </source>
</evidence>
<name>A0ABS7TPL0_9BACT</name>
<feature type="chain" id="PRO_5046072672" description="Lipoprotein" evidence="1">
    <location>
        <begin position="23"/>
        <end position="187"/>
    </location>
</feature>
<dbReference type="PROSITE" id="PS51257">
    <property type="entry name" value="PROKAR_LIPOPROTEIN"/>
    <property type="match status" value="1"/>
</dbReference>
<organism evidence="2 3">
    <name type="scientific">Nannocystis pusilla</name>
    <dbReference type="NCBI Taxonomy" id="889268"/>
    <lineage>
        <taxon>Bacteria</taxon>
        <taxon>Pseudomonadati</taxon>
        <taxon>Myxococcota</taxon>
        <taxon>Polyangia</taxon>
        <taxon>Nannocystales</taxon>
        <taxon>Nannocystaceae</taxon>
        <taxon>Nannocystis</taxon>
    </lineage>
</organism>
<proteinExistence type="predicted"/>
<reference evidence="2" key="1">
    <citation type="submission" date="2021-08" db="EMBL/GenBank/DDBJ databases">
        <authorList>
            <person name="Stevens D.C."/>
        </authorList>
    </citation>
    <scope>NUCLEOTIDE SEQUENCE</scope>
    <source>
        <strain evidence="2">DSM 53165</strain>
    </source>
</reference>
<sequence>MIRRTFALHLLAAACGSLLALACDPPQCIESPAATPLDVAACETPPVAVDPQIAGAHAEWLENGDLVITWTSLGLECGTRAENVEIGLDCERTGWVFTVELPAALAVAGTIDMDAHPEVIGTMTVMGPSGSGKTGTIGDEPFFTGQLELTQLDPGCVTGVLHGFGSGIPDPTLGGPELNGGFLAPTC</sequence>
<gene>
    <name evidence="2" type="ORF">K7C98_12870</name>
</gene>
<evidence type="ECO:0000313" key="2">
    <source>
        <dbReference type="EMBL" id="MBZ5710150.1"/>
    </source>
</evidence>
<keyword evidence="3" id="KW-1185">Reference proteome</keyword>
<evidence type="ECO:0000313" key="3">
    <source>
        <dbReference type="Proteomes" id="UP001139031"/>
    </source>
</evidence>